<name>A0A1E5Q529_9PROT</name>
<dbReference type="FunFam" id="3.30.2320.80:FF:000001">
    <property type="entry name" value="Hydrogenase maturation factor HypA"/>
    <property type="match status" value="1"/>
</dbReference>
<feature type="binding site" evidence="4">
    <location>
        <position position="92"/>
    </location>
    <ligand>
        <name>Zn(2+)</name>
        <dbReference type="ChEBI" id="CHEBI:29105"/>
    </ligand>
</feature>
<keyword evidence="3 4" id="KW-0862">Zinc</keyword>
<feature type="binding site" evidence="4">
    <location>
        <position position="76"/>
    </location>
    <ligand>
        <name>Zn(2+)</name>
        <dbReference type="ChEBI" id="CHEBI:29105"/>
    </ligand>
</feature>
<comment type="caution">
    <text evidence="5">The sequence shown here is derived from an EMBL/GenBank/DDBJ whole genome shotgun (WGS) entry which is preliminary data.</text>
</comment>
<dbReference type="Pfam" id="PF01155">
    <property type="entry name" value="HypA"/>
    <property type="match status" value="1"/>
</dbReference>
<dbReference type="GO" id="GO:0016151">
    <property type="term" value="F:nickel cation binding"/>
    <property type="evidence" value="ECO:0007669"/>
    <property type="project" value="UniProtKB-UniRule"/>
</dbReference>
<dbReference type="GO" id="GO:0008270">
    <property type="term" value="F:zinc ion binding"/>
    <property type="evidence" value="ECO:0007669"/>
    <property type="project" value="UniProtKB-UniRule"/>
</dbReference>
<accession>A0A1E5Q529</accession>
<evidence type="ECO:0000256" key="1">
    <source>
        <dbReference type="ARBA" id="ARBA00022596"/>
    </source>
</evidence>
<dbReference type="InterPro" id="IPR000688">
    <property type="entry name" value="HypA/HybF"/>
</dbReference>
<evidence type="ECO:0000313" key="6">
    <source>
        <dbReference type="Proteomes" id="UP000095347"/>
    </source>
</evidence>
<sequence>MHELSICEGILQVIEDQAAEQKFTSVEKVRLEIGALAGVELEALKFGFDVVTKNSLAENAVLEIITVDGTAWCMPCQKPVPISQRYDACPECGGFQLQVTSGDELRIKDLEVN</sequence>
<proteinExistence type="inferred from homology"/>
<dbReference type="GO" id="GO:0051604">
    <property type="term" value="P:protein maturation"/>
    <property type="evidence" value="ECO:0007669"/>
    <property type="project" value="InterPro"/>
</dbReference>
<dbReference type="HAMAP" id="MF_00213">
    <property type="entry name" value="HypA_HybF"/>
    <property type="match status" value="1"/>
</dbReference>
<dbReference type="OrthoDB" id="288014at2"/>
<comment type="similarity">
    <text evidence="4">Belongs to the HypA/HybF family.</text>
</comment>
<evidence type="ECO:0000256" key="4">
    <source>
        <dbReference type="HAMAP-Rule" id="MF_00213"/>
    </source>
</evidence>
<dbReference type="GO" id="GO:0016530">
    <property type="term" value="F:metallochaperone activity"/>
    <property type="evidence" value="ECO:0007669"/>
    <property type="project" value="UniProtKB-ARBA"/>
</dbReference>
<dbReference type="PIRSF" id="PIRSF004761">
    <property type="entry name" value="Hydrgn_mat_HypA"/>
    <property type="match status" value="1"/>
</dbReference>
<dbReference type="EMBL" id="MCGG01000052">
    <property type="protein sequence ID" value="OEJ65339.1"/>
    <property type="molecule type" value="Genomic_DNA"/>
</dbReference>
<reference evidence="6" key="1">
    <citation type="submission" date="2016-07" db="EMBL/GenBank/DDBJ databases">
        <authorList>
            <person name="Florea S."/>
            <person name="Webb J.S."/>
            <person name="Jaromczyk J."/>
            <person name="Schardl C.L."/>
        </authorList>
    </citation>
    <scope>NUCLEOTIDE SEQUENCE [LARGE SCALE GENOMIC DNA]</scope>
    <source>
        <strain evidence="6">MV-1</strain>
    </source>
</reference>
<dbReference type="STRING" id="28181.BEN30_14570"/>
<keyword evidence="2 4" id="KW-0479">Metal-binding</keyword>
<keyword evidence="1 4" id="KW-0533">Nickel</keyword>
<keyword evidence="6" id="KW-1185">Reference proteome</keyword>
<protein>
    <recommendedName>
        <fullName evidence="4">Hydrogenase maturation factor HypA</fullName>
    </recommendedName>
</protein>
<gene>
    <name evidence="4" type="primary">hypA</name>
    <name evidence="5" type="ORF">BEN30_14570</name>
</gene>
<comment type="function">
    <text evidence="4">Involved in the maturation of [NiFe] hydrogenases. Required for nickel insertion into the metal center of the hydrogenase.</text>
</comment>
<dbReference type="PANTHER" id="PTHR34535">
    <property type="entry name" value="HYDROGENASE MATURATION FACTOR HYPA"/>
    <property type="match status" value="1"/>
</dbReference>
<dbReference type="AlphaFoldDB" id="A0A1E5Q529"/>
<feature type="binding site" evidence="4">
    <location>
        <position position="2"/>
    </location>
    <ligand>
        <name>Ni(2+)</name>
        <dbReference type="ChEBI" id="CHEBI:49786"/>
    </ligand>
</feature>
<evidence type="ECO:0000313" key="5">
    <source>
        <dbReference type="EMBL" id="OEJ65339.1"/>
    </source>
</evidence>
<dbReference type="RefSeq" id="WP_069958798.1">
    <property type="nucleotide sequence ID" value="NZ_MCGG01000052.1"/>
</dbReference>
<evidence type="ECO:0000256" key="3">
    <source>
        <dbReference type="ARBA" id="ARBA00022833"/>
    </source>
</evidence>
<feature type="binding site" evidence="4">
    <location>
        <position position="73"/>
    </location>
    <ligand>
        <name>Zn(2+)</name>
        <dbReference type="ChEBI" id="CHEBI:29105"/>
    </ligand>
</feature>
<dbReference type="NCBIfam" id="TIGR00100">
    <property type="entry name" value="hypA"/>
    <property type="match status" value="1"/>
</dbReference>
<dbReference type="PANTHER" id="PTHR34535:SF3">
    <property type="entry name" value="HYDROGENASE MATURATION FACTOR HYPA"/>
    <property type="match status" value="1"/>
</dbReference>
<evidence type="ECO:0000256" key="2">
    <source>
        <dbReference type="ARBA" id="ARBA00022723"/>
    </source>
</evidence>
<dbReference type="Gene3D" id="3.30.2320.80">
    <property type="match status" value="1"/>
</dbReference>
<organism evidence="5 6">
    <name type="scientific">Magnetovibrio blakemorei</name>
    <dbReference type="NCBI Taxonomy" id="28181"/>
    <lineage>
        <taxon>Bacteria</taxon>
        <taxon>Pseudomonadati</taxon>
        <taxon>Pseudomonadota</taxon>
        <taxon>Alphaproteobacteria</taxon>
        <taxon>Rhodospirillales</taxon>
        <taxon>Magnetovibrionaceae</taxon>
        <taxon>Magnetovibrio</taxon>
    </lineage>
</organism>
<dbReference type="Proteomes" id="UP000095347">
    <property type="component" value="Unassembled WGS sequence"/>
</dbReference>
<feature type="binding site" evidence="4">
    <location>
        <position position="89"/>
    </location>
    <ligand>
        <name>Zn(2+)</name>
        <dbReference type="ChEBI" id="CHEBI:29105"/>
    </ligand>
</feature>